<dbReference type="PANTHER" id="PTHR42783:SF3">
    <property type="entry name" value="GLUTAMATE SYNTHASE [NADPH] SMALL CHAIN-RELATED"/>
    <property type="match status" value="1"/>
</dbReference>
<dbReference type="RefSeq" id="WP_109967437.1">
    <property type="nucleotide sequence ID" value="NZ_CP176093.1"/>
</dbReference>
<dbReference type="SUPFAM" id="SSF51971">
    <property type="entry name" value="Nucleotide-binding domain"/>
    <property type="match status" value="1"/>
</dbReference>
<name>A0A2V2NCM8_9EURY</name>
<keyword evidence="4" id="KW-1185">Reference proteome</keyword>
<sequence length="447" mass="47738">MGDRPAEVRIHDFLEVDTGFSPEEAIAEANRCLQCKKPACVDGCPVNINIPVFIAEIAEGNFANAAVSIKTQNMLPAICGRVCPQETQCEILCILGNKDKPIRIGQLERFAADEERRTGIKPQDKKPSTGKRVAVIGSGPAGITAAGELAREGHSVVMYESLHLPGGVLTYGIPAFRLPKDVVNAELDQVLKLGVEVKLNHFVGKSVSLSELLTYDAVMLGTGAGLPYFMNIPGEHLNGVYSANEFLTRVNLMHADQFPRFDTPIAKASRVVVVGGGNVAMDAARTARRMGAKVTLVYRRRSEDLPARLAEIHHAEEEGIEFITCANPTRILGEQVVTGVECVRMQMCELDASGRPAAKPIDGDTFTLDCDVVIQAIGQGPNPVLVREIEGIERGRAGNVIADGDGKTSHPKIFAAGDVTTGAATVILAMGGAKKAAQSICSYLTSK</sequence>
<dbReference type="EMBL" id="QGMY01000002">
    <property type="protein sequence ID" value="PWR74158.1"/>
    <property type="molecule type" value="Genomic_DNA"/>
</dbReference>
<dbReference type="AlphaFoldDB" id="A0A2V2NCM8"/>
<dbReference type="SUPFAM" id="SSF46548">
    <property type="entry name" value="alpha-helical ferredoxin"/>
    <property type="match status" value="1"/>
</dbReference>
<protein>
    <submittedName>
        <fullName evidence="3">Glutamate synthase (NADPH), homotetrameric</fullName>
    </submittedName>
</protein>
<evidence type="ECO:0000259" key="2">
    <source>
        <dbReference type="Pfam" id="PF14691"/>
    </source>
</evidence>
<reference evidence="3 4" key="1">
    <citation type="submission" date="2018-05" db="EMBL/GenBank/DDBJ databases">
        <title>Draft genome of Methanospirillum lacunae Ki8-1.</title>
        <authorList>
            <person name="Dueholm M.S."/>
            <person name="Nielsen P.H."/>
            <person name="Bakmann L.F."/>
            <person name="Otzen D.E."/>
        </authorList>
    </citation>
    <scope>NUCLEOTIDE SEQUENCE [LARGE SCALE GENOMIC DNA]</scope>
    <source>
        <strain evidence="3 4">Ki8-1</strain>
    </source>
</reference>
<evidence type="ECO:0000259" key="1">
    <source>
        <dbReference type="Pfam" id="PF07992"/>
    </source>
</evidence>
<dbReference type="Gene3D" id="1.10.1060.10">
    <property type="entry name" value="Alpha-helical ferredoxin"/>
    <property type="match status" value="1"/>
</dbReference>
<dbReference type="NCBIfam" id="TIGR01316">
    <property type="entry name" value="gltA"/>
    <property type="match status" value="1"/>
</dbReference>
<dbReference type="Proteomes" id="UP000245657">
    <property type="component" value="Unassembled WGS sequence"/>
</dbReference>
<evidence type="ECO:0000313" key="3">
    <source>
        <dbReference type="EMBL" id="PWR74158.1"/>
    </source>
</evidence>
<proteinExistence type="predicted"/>
<feature type="domain" description="Dihydroprymidine dehydrogenase" evidence="2">
    <location>
        <begin position="9"/>
        <end position="119"/>
    </location>
</feature>
<dbReference type="Gene3D" id="3.50.50.60">
    <property type="entry name" value="FAD/NAD(P)-binding domain"/>
    <property type="match status" value="2"/>
</dbReference>
<evidence type="ECO:0000313" key="4">
    <source>
        <dbReference type="Proteomes" id="UP000245657"/>
    </source>
</evidence>
<feature type="domain" description="FAD/NAD(P)-binding" evidence="1">
    <location>
        <begin position="132"/>
        <end position="430"/>
    </location>
</feature>
<accession>A0A2V2NCM8</accession>
<dbReference type="InterPro" id="IPR028261">
    <property type="entry name" value="DPD_II"/>
</dbReference>
<dbReference type="PANTHER" id="PTHR42783">
    <property type="entry name" value="GLUTAMATE SYNTHASE [NADPH] SMALL CHAIN"/>
    <property type="match status" value="1"/>
</dbReference>
<dbReference type="InterPro" id="IPR009051">
    <property type="entry name" value="Helical_ferredxn"/>
</dbReference>
<dbReference type="GeneID" id="97549527"/>
<dbReference type="InterPro" id="IPR006004">
    <property type="entry name" value="SudA-like"/>
</dbReference>
<comment type="caution">
    <text evidence="3">The sequence shown here is derived from an EMBL/GenBank/DDBJ whole genome shotgun (WGS) entry which is preliminary data.</text>
</comment>
<dbReference type="PRINTS" id="PR00368">
    <property type="entry name" value="FADPNR"/>
</dbReference>
<dbReference type="Pfam" id="PF14691">
    <property type="entry name" value="Fer4_20"/>
    <property type="match status" value="1"/>
</dbReference>
<organism evidence="3 4">
    <name type="scientific">Methanospirillum lacunae</name>
    <dbReference type="NCBI Taxonomy" id="668570"/>
    <lineage>
        <taxon>Archaea</taxon>
        <taxon>Methanobacteriati</taxon>
        <taxon>Methanobacteriota</taxon>
        <taxon>Stenosarchaea group</taxon>
        <taxon>Methanomicrobia</taxon>
        <taxon>Methanomicrobiales</taxon>
        <taxon>Methanospirillaceae</taxon>
        <taxon>Methanospirillum</taxon>
    </lineage>
</organism>
<gene>
    <name evidence="3" type="primary">gltA</name>
    <name evidence="3" type="ORF">DK846_03115</name>
</gene>
<dbReference type="Pfam" id="PF07992">
    <property type="entry name" value="Pyr_redox_2"/>
    <property type="match status" value="1"/>
</dbReference>
<dbReference type="GO" id="GO:0051536">
    <property type="term" value="F:iron-sulfur cluster binding"/>
    <property type="evidence" value="ECO:0007669"/>
    <property type="project" value="InterPro"/>
</dbReference>
<dbReference type="GO" id="GO:0016491">
    <property type="term" value="F:oxidoreductase activity"/>
    <property type="evidence" value="ECO:0007669"/>
    <property type="project" value="InterPro"/>
</dbReference>
<dbReference type="OrthoDB" id="27922at2157"/>
<dbReference type="PRINTS" id="PR00469">
    <property type="entry name" value="PNDRDTASEII"/>
</dbReference>
<dbReference type="InterPro" id="IPR036188">
    <property type="entry name" value="FAD/NAD-bd_sf"/>
</dbReference>
<dbReference type="InterPro" id="IPR023753">
    <property type="entry name" value="FAD/NAD-binding_dom"/>
</dbReference>